<reference evidence="3 4" key="1">
    <citation type="journal article" date="2007" name="Int. J. Syst. Evol. Microbiol.">
        <title>Description of Pelomonas aquatica sp. nov. and Pelomonas puraquae sp. nov., isolated from industrial and haemodialysis water.</title>
        <authorList>
            <person name="Gomila M."/>
            <person name="Bowien B."/>
            <person name="Falsen E."/>
            <person name="Moore E.R."/>
            <person name="Lalucat J."/>
        </authorList>
    </citation>
    <scope>NUCLEOTIDE SEQUENCE [LARGE SCALE GENOMIC DNA]</scope>
    <source>
        <strain evidence="3 4">CCUG 52769</strain>
    </source>
</reference>
<organism evidence="3 4">
    <name type="scientific">Roseateles puraquae</name>
    <dbReference type="NCBI Taxonomy" id="431059"/>
    <lineage>
        <taxon>Bacteria</taxon>
        <taxon>Pseudomonadati</taxon>
        <taxon>Pseudomonadota</taxon>
        <taxon>Betaproteobacteria</taxon>
        <taxon>Burkholderiales</taxon>
        <taxon>Sphaerotilaceae</taxon>
        <taxon>Roseateles</taxon>
    </lineage>
</organism>
<feature type="region of interest" description="Disordered" evidence="1">
    <location>
        <begin position="34"/>
        <end position="162"/>
    </location>
</feature>
<dbReference type="EMBL" id="NISI01000007">
    <property type="protein sequence ID" value="OWR02836.1"/>
    <property type="molecule type" value="Genomic_DNA"/>
</dbReference>
<feature type="compositionally biased region" description="Basic and acidic residues" evidence="1">
    <location>
        <begin position="64"/>
        <end position="79"/>
    </location>
</feature>
<proteinExistence type="predicted"/>
<evidence type="ECO:0000313" key="4">
    <source>
        <dbReference type="Proteomes" id="UP000197446"/>
    </source>
</evidence>
<dbReference type="AlphaFoldDB" id="A0A254N403"/>
<name>A0A254N403_9BURK</name>
<feature type="compositionally biased region" description="Low complexity" evidence="1">
    <location>
        <begin position="132"/>
        <end position="141"/>
    </location>
</feature>
<comment type="caution">
    <text evidence="3">The sequence shown here is derived from an EMBL/GenBank/DDBJ whole genome shotgun (WGS) entry which is preliminary data.</text>
</comment>
<dbReference type="OrthoDB" id="9157552at2"/>
<evidence type="ECO:0000256" key="2">
    <source>
        <dbReference type="SAM" id="SignalP"/>
    </source>
</evidence>
<evidence type="ECO:0000313" key="3">
    <source>
        <dbReference type="EMBL" id="OWR02836.1"/>
    </source>
</evidence>
<feature type="compositionally biased region" description="Low complexity" evidence="1">
    <location>
        <begin position="108"/>
        <end position="121"/>
    </location>
</feature>
<accession>A0A254N403</accession>
<keyword evidence="4" id="KW-1185">Reference proteome</keyword>
<evidence type="ECO:0008006" key="5">
    <source>
        <dbReference type="Google" id="ProtNLM"/>
    </source>
</evidence>
<feature type="signal peptide" evidence="2">
    <location>
        <begin position="1"/>
        <end position="20"/>
    </location>
</feature>
<feature type="chain" id="PRO_5013078178" description="DUF4124 domain-containing protein" evidence="2">
    <location>
        <begin position="21"/>
        <end position="162"/>
    </location>
</feature>
<sequence length="162" mass="16910">MTRALALCSALLLLAPAVPAQTVQRQAQVYRCGPEGRDLRDSPCPGAHPPSAPQRIDYDEPSEADARAARQRHLADAREATALAAARRASDVEASRQRTGQLTVPTRPAAASAPLPQAQPARHTRPHKAPKPVKAAKAPKAPKAPKPSTAEPGAKAASTAGH</sequence>
<protein>
    <recommendedName>
        <fullName evidence="5">DUF4124 domain-containing protein</fullName>
    </recommendedName>
</protein>
<keyword evidence="2" id="KW-0732">Signal</keyword>
<dbReference type="RefSeq" id="WP_088484724.1">
    <property type="nucleotide sequence ID" value="NZ_NISI01000007.1"/>
</dbReference>
<dbReference type="Proteomes" id="UP000197446">
    <property type="component" value="Unassembled WGS sequence"/>
</dbReference>
<evidence type="ECO:0000256" key="1">
    <source>
        <dbReference type="SAM" id="MobiDB-lite"/>
    </source>
</evidence>
<gene>
    <name evidence="3" type="ORF">CDO81_18630</name>
</gene>
<feature type="compositionally biased region" description="Basic residues" evidence="1">
    <location>
        <begin position="122"/>
        <end position="131"/>
    </location>
</feature>